<evidence type="ECO:0000256" key="4">
    <source>
        <dbReference type="ARBA" id="ARBA00022801"/>
    </source>
</evidence>
<keyword evidence="3" id="KW-0677">Repeat</keyword>
<dbReference type="SMART" id="SM00155">
    <property type="entry name" value="PLDc"/>
    <property type="match status" value="1"/>
</dbReference>
<dbReference type="InterPro" id="IPR036871">
    <property type="entry name" value="PX_dom_sf"/>
</dbReference>
<comment type="catalytic activity">
    <reaction evidence="1 7">
        <text>a 1,2-diacyl-sn-glycero-3-phosphocholine + H2O = a 1,2-diacyl-sn-glycero-3-phosphate + choline + H(+)</text>
        <dbReference type="Rhea" id="RHEA:14445"/>
        <dbReference type="ChEBI" id="CHEBI:15354"/>
        <dbReference type="ChEBI" id="CHEBI:15377"/>
        <dbReference type="ChEBI" id="CHEBI:15378"/>
        <dbReference type="ChEBI" id="CHEBI:57643"/>
        <dbReference type="ChEBI" id="CHEBI:58608"/>
        <dbReference type="EC" id="3.1.4.4"/>
    </reaction>
</comment>
<proteinExistence type="inferred from homology"/>
<dbReference type="SMART" id="SM00312">
    <property type="entry name" value="PX"/>
    <property type="match status" value="1"/>
</dbReference>
<dbReference type="SUPFAM" id="SSF64268">
    <property type="entry name" value="PX domain"/>
    <property type="match status" value="1"/>
</dbReference>
<dbReference type="WBParaSite" id="TREG1_43210.5">
    <property type="protein sequence ID" value="TREG1_43210.5"/>
    <property type="gene ID" value="TREG1_43210"/>
</dbReference>
<dbReference type="InterPro" id="IPR016555">
    <property type="entry name" value="PLipase_D_euk"/>
</dbReference>
<evidence type="ECO:0000256" key="8">
    <source>
        <dbReference type="SAM" id="MobiDB-lite"/>
    </source>
</evidence>
<dbReference type="InterPro" id="IPR001683">
    <property type="entry name" value="PX_dom"/>
</dbReference>
<sequence>MMSEVAVYPGSPDEAGLSSSLKYERSRYNNASVFLPNTPITINIVHSCESQFVVGAESVEEAKNDSLVRKLPNGSLVLSNQSWYEIRIKHGDFEWSIHRSIVDLKSFHASFMLQRALISLSGKRKDSRRKISPFPPMLEFVSEQKLCDRRVMLEKYIQSIVDIQEYRDTDLVLRFLEVSPLSFVNCSKGLKLKEDCVHKLPSYNYFNKCYCTSTLCLQKRWLILKDSYFVYMKQRGDKVKAKDIDKSEKGRLRLAFSLELSGKNRSWRLCNIFLMDQNFAFKTRTVEQSGQCQLKLYNSLGELVVICQSESRMNDWNNILSSHIYQDGTRDFIQYNRFGSFAPPRSDTQICMFIDGACYMEAVAKAIAQAQNEIFITDWCMHPAVFLRRPVRDNTWRLDMLLHAKAKQGVKIYIMLYKESEFAVKFRSIKVKRWLRSLHSNIHVYRSPRSTRLWSHHEKMVAIDQSVVFLGGIDLCFGRWDTNDHRLQDVHKVAKVQEINTELRRIRSLRKRSRNASRTLGRTSFDFGDIEMHDIGSDSEQMSSNCDNTPKSRRRKLTDAIHRAGDAMRSLMYQMALDRKESQQVLDDQVNPAYCESEWGNYENDSNFIYDNPGYVDDVTTDVVIRKKLAALENLSQAGKRCTWVGQDYVNWSLVEPLAKEHPAVDLVDRTCVPRMPWHDVGCVIEGTAACDISRHFIQRWNQIRARKIKSAPRGSAKRIIQRLVPGLLPSHPCSPWTETKLSTVLVDPRQSTTCTVQALRSVANWSLGIQSAHKKGFRESFRQIFHQNLHTVTIKDVNLDENKHQIGLEKSVLSAYLNTIQEAEHFIYIENQYFVSYILGSLEEYEEAGFSIEDVLEGKCSDKPTSDHLPPSHSSGLVKNRICEAIYLRILRAYNEGRSFRVYIMLPSLTAFKGEVGTSSGTYIHIILKYIRQSLFVGEYALIPRLKQVIPNPEDYVSICSLRTYDEWPDGSIKSELIYVHRSANINDRSMLGFRDSELDIIIESNSDSDLIDGKFNGVNVKIHPFVQRFRRSLMAEFLGMLPKVSRESKHSIHHDLLDDPVADEFFHNLWNGTAVSNGELFGKIFNCIPAAGLLTFRQCVERRNEIPLIRSDREKALELLKEIKGYLVPFYADFLANESLECPVGSIERMIPEVIWT</sequence>
<dbReference type="PIRSF" id="PIRSF009376">
    <property type="entry name" value="Phospholipase_D_euk"/>
    <property type="match status" value="1"/>
</dbReference>
<dbReference type="PROSITE" id="PS50035">
    <property type="entry name" value="PLD"/>
    <property type="match status" value="1"/>
</dbReference>
<dbReference type="PROSITE" id="PS50195">
    <property type="entry name" value="PX"/>
    <property type="match status" value="1"/>
</dbReference>
<dbReference type="InterPro" id="IPR015679">
    <property type="entry name" value="PLipase_D_fam"/>
</dbReference>
<dbReference type="GO" id="GO:0060627">
    <property type="term" value="P:regulation of vesicle-mediated transport"/>
    <property type="evidence" value="ECO:0007669"/>
    <property type="project" value="TreeGrafter"/>
</dbReference>
<reference evidence="11" key="1">
    <citation type="submission" date="2022-06" db="EMBL/GenBank/DDBJ databases">
        <authorList>
            <person name="Berger JAMES D."/>
            <person name="Berger JAMES D."/>
        </authorList>
    </citation>
    <scope>NUCLEOTIDE SEQUENCE [LARGE SCALE GENOMIC DNA]</scope>
</reference>
<organism evidence="11 12">
    <name type="scientific">Trichobilharzia regenti</name>
    <name type="common">Nasal bird schistosome</name>
    <dbReference type="NCBI Taxonomy" id="157069"/>
    <lineage>
        <taxon>Eukaryota</taxon>
        <taxon>Metazoa</taxon>
        <taxon>Spiralia</taxon>
        <taxon>Lophotrochozoa</taxon>
        <taxon>Platyhelminthes</taxon>
        <taxon>Trematoda</taxon>
        <taxon>Digenea</taxon>
        <taxon>Strigeidida</taxon>
        <taxon>Schistosomatoidea</taxon>
        <taxon>Schistosomatidae</taxon>
        <taxon>Trichobilharzia</taxon>
    </lineage>
</organism>
<protein>
    <recommendedName>
        <fullName evidence="7">Phospholipase</fullName>
        <ecNumber evidence="7">3.1.4.4</ecNumber>
    </recommendedName>
</protein>
<dbReference type="GO" id="GO:0035556">
    <property type="term" value="P:intracellular signal transduction"/>
    <property type="evidence" value="ECO:0007669"/>
    <property type="project" value="InterPro"/>
</dbReference>
<dbReference type="PANTHER" id="PTHR18896">
    <property type="entry name" value="PHOSPHOLIPASE D"/>
    <property type="match status" value="1"/>
</dbReference>
<dbReference type="Gene3D" id="3.30.870.10">
    <property type="entry name" value="Endonuclease Chain A"/>
    <property type="match status" value="3"/>
</dbReference>
<evidence type="ECO:0000256" key="6">
    <source>
        <dbReference type="ARBA" id="ARBA00023098"/>
    </source>
</evidence>
<evidence type="ECO:0000313" key="11">
    <source>
        <dbReference type="Proteomes" id="UP000050795"/>
    </source>
</evidence>
<feature type="compositionally biased region" description="Polar residues" evidence="8">
    <location>
        <begin position="538"/>
        <end position="549"/>
    </location>
</feature>
<feature type="region of interest" description="Disordered" evidence="8">
    <location>
        <begin position="534"/>
        <end position="553"/>
    </location>
</feature>
<dbReference type="CDD" id="cd09141">
    <property type="entry name" value="PLDc_vPLD1_2_yPLD_like_2"/>
    <property type="match status" value="1"/>
</dbReference>
<dbReference type="Pfam" id="PF00614">
    <property type="entry name" value="PLDc"/>
    <property type="match status" value="1"/>
</dbReference>
<evidence type="ECO:0000259" key="9">
    <source>
        <dbReference type="PROSITE" id="PS50035"/>
    </source>
</evidence>
<dbReference type="Pfam" id="PF00787">
    <property type="entry name" value="PX"/>
    <property type="match status" value="1"/>
</dbReference>
<dbReference type="InterPro" id="IPR001736">
    <property type="entry name" value="PLipase_D/transphosphatidylase"/>
</dbReference>
<dbReference type="Gene3D" id="3.30.1520.10">
    <property type="entry name" value="Phox-like domain"/>
    <property type="match status" value="1"/>
</dbReference>
<evidence type="ECO:0000256" key="7">
    <source>
        <dbReference type="PIRNR" id="PIRNR009376"/>
    </source>
</evidence>
<dbReference type="SUPFAM" id="SSF56024">
    <property type="entry name" value="Phospholipase D/nuclease"/>
    <property type="match status" value="2"/>
</dbReference>
<dbReference type="EC" id="3.1.4.4" evidence="7"/>
<evidence type="ECO:0000256" key="3">
    <source>
        <dbReference type="ARBA" id="ARBA00022737"/>
    </source>
</evidence>
<name>A0AA85JXU1_TRIRE</name>
<evidence type="ECO:0000256" key="2">
    <source>
        <dbReference type="ARBA" id="ARBA00008664"/>
    </source>
</evidence>
<comment type="similarity">
    <text evidence="2 7">Belongs to the phospholipase D family.</text>
</comment>
<dbReference type="GO" id="GO:0035091">
    <property type="term" value="F:phosphatidylinositol binding"/>
    <property type="evidence" value="ECO:0007669"/>
    <property type="project" value="InterPro"/>
</dbReference>
<dbReference type="AlphaFoldDB" id="A0AA85JXU1"/>
<dbReference type="GO" id="GO:0004630">
    <property type="term" value="F:phospholipase D activity"/>
    <property type="evidence" value="ECO:0007669"/>
    <property type="project" value="UniProtKB-UniRule"/>
</dbReference>
<feature type="domain" description="PX" evidence="10">
    <location>
        <begin position="62"/>
        <end position="183"/>
    </location>
</feature>
<feature type="domain" description="PLD phosphodiesterase" evidence="9">
    <location>
        <begin position="452"/>
        <end position="479"/>
    </location>
</feature>
<accession>A0AA85JXU1</accession>
<dbReference type="Proteomes" id="UP000050795">
    <property type="component" value="Unassembled WGS sequence"/>
</dbReference>
<keyword evidence="11" id="KW-1185">Reference proteome</keyword>
<evidence type="ECO:0000256" key="1">
    <source>
        <dbReference type="ARBA" id="ARBA00000798"/>
    </source>
</evidence>
<evidence type="ECO:0000256" key="5">
    <source>
        <dbReference type="ARBA" id="ARBA00022963"/>
    </source>
</evidence>
<dbReference type="GO" id="GO:0009395">
    <property type="term" value="P:phospholipid catabolic process"/>
    <property type="evidence" value="ECO:0007669"/>
    <property type="project" value="TreeGrafter"/>
</dbReference>
<keyword evidence="6" id="KW-0443">Lipid metabolism</keyword>
<evidence type="ECO:0000313" key="12">
    <source>
        <dbReference type="WBParaSite" id="TREG1_43210.5"/>
    </source>
</evidence>
<evidence type="ECO:0000259" key="10">
    <source>
        <dbReference type="PROSITE" id="PS50195"/>
    </source>
</evidence>
<reference evidence="12" key="2">
    <citation type="submission" date="2023-11" db="UniProtKB">
        <authorList>
            <consortium name="WormBaseParasite"/>
        </authorList>
    </citation>
    <scope>IDENTIFICATION</scope>
</reference>
<dbReference type="GO" id="GO:0006654">
    <property type="term" value="P:phosphatidic acid biosynthetic process"/>
    <property type="evidence" value="ECO:0007669"/>
    <property type="project" value="InterPro"/>
</dbReference>
<keyword evidence="5 7" id="KW-0442">Lipid degradation</keyword>
<dbReference type="PANTHER" id="PTHR18896:SF76">
    <property type="entry name" value="PHOSPHOLIPASE"/>
    <property type="match status" value="1"/>
</dbReference>
<keyword evidence="4 7" id="KW-0378">Hydrolase</keyword>